<accession>A0A8S1E093</accession>
<reference evidence="2 3" key="1">
    <citation type="submission" date="2020-04" db="EMBL/GenBank/DDBJ databases">
        <authorList>
            <person name="Laetsch R D."/>
            <person name="Stevens L."/>
            <person name="Kumar S."/>
            <person name="Blaxter L. M."/>
        </authorList>
    </citation>
    <scope>NUCLEOTIDE SEQUENCE [LARGE SCALE GENOMIC DNA]</scope>
</reference>
<keyword evidence="3" id="KW-1185">Reference proteome</keyword>
<dbReference type="EMBL" id="CADEPM010000001">
    <property type="protein sequence ID" value="CAB3397086.1"/>
    <property type="molecule type" value="Genomic_DNA"/>
</dbReference>
<sequence>MNSIAVALVFLAVGLQAQPSAPAYQNIGVSRPHRIVPGLELNLDGLKKSTPSSNSNIIDSKHMDIQLRDDYTTDDLIKLLEKIYHFVLRLTAKNLKHERDCHKDHDHKDGNEHDPAIELEHNYDNKKYSSIITKNMNDDIQKFADEFAADLRNTLRGKLRVKNLLKKYATSNIILDNCGEHIIGIDKTKKALNLLAMFMRFMGKAQIEVTNVSSSSFILQFSSTRISPRKYSFYIQKPAMKIEAVRAVNCKL</sequence>
<gene>
    <name evidence="2" type="ORF">CBOVIS_LOCUS553</name>
</gene>
<name>A0A8S1E093_9PELO</name>
<dbReference type="AlphaFoldDB" id="A0A8S1E093"/>
<evidence type="ECO:0000256" key="1">
    <source>
        <dbReference type="SAM" id="SignalP"/>
    </source>
</evidence>
<dbReference type="Proteomes" id="UP000494206">
    <property type="component" value="Unassembled WGS sequence"/>
</dbReference>
<feature type="signal peptide" evidence="1">
    <location>
        <begin position="1"/>
        <end position="17"/>
    </location>
</feature>
<organism evidence="2 3">
    <name type="scientific">Caenorhabditis bovis</name>
    <dbReference type="NCBI Taxonomy" id="2654633"/>
    <lineage>
        <taxon>Eukaryota</taxon>
        <taxon>Metazoa</taxon>
        <taxon>Ecdysozoa</taxon>
        <taxon>Nematoda</taxon>
        <taxon>Chromadorea</taxon>
        <taxon>Rhabditida</taxon>
        <taxon>Rhabditina</taxon>
        <taxon>Rhabditomorpha</taxon>
        <taxon>Rhabditoidea</taxon>
        <taxon>Rhabditidae</taxon>
        <taxon>Peloderinae</taxon>
        <taxon>Caenorhabditis</taxon>
    </lineage>
</organism>
<keyword evidence="1" id="KW-0732">Signal</keyword>
<evidence type="ECO:0000313" key="2">
    <source>
        <dbReference type="EMBL" id="CAB3397086.1"/>
    </source>
</evidence>
<evidence type="ECO:0000313" key="3">
    <source>
        <dbReference type="Proteomes" id="UP000494206"/>
    </source>
</evidence>
<proteinExistence type="predicted"/>
<protein>
    <submittedName>
        <fullName evidence="2">Uncharacterized protein</fullName>
    </submittedName>
</protein>
<comment type="caution">
    <text evidence="2">The sequence shown here is derived from an EMBL/GenBank/DDBJ whole genome shotgun (WGS) entry which is preliminary data.</text>
</comment>
<feature type="chain" id="PRO_5035884881" evidence="1">
    <location>
        <begin position="18"/>
        <end position="252"/>
    </location>
</feature>